<protein>
    <recommendedName>
        <fullName evidence="7">SHSP domain-containing protein</fullName>
    </recommendedName>
</protein>
<dbReference type="Gene3D" id="2.60.40.790">
    <property type="match status" value="1"/>
</dbReference>
<evidence type="ECO:0000313" key="9">
    <source>
        <dbReference type="Proteomes" id="UP000327013"/>
    </source>
</evidence>
<evidence type="ECO:0000256" key="3">
    <source>
        <dbReference type="ARBA" id="ARBA00022821"/>
    </source>
</evidence>
<dbReference type="GO" id="GO:0005886">
    <property type="term" value="C:plasma membrane"/>
    <property type="evidence" value="ECO:0007669"/>
    <property type="project" value="UniProtKB-SubCell"/>
</dbReference>
<evidence type="ECO:0000256" key="4">
    <source>
        <dbReference type="PROSITE-ProRule" id="PRU00285"/>
    </source>
</evidence>
<dbReference type="PANTHER" id="PTHR43670">
    <property type="entry name" value="HEAT SHOCK PROTEIN 26"/>
    <property type="match status" value="1"/>
</dbReference>
<dbReference type="OrthoDB" id="1431247at2759"/>
<name>A0A5N6RNR1_9ROSI</name>
<dbReference type="AlphaFoldDB" id="A0A5N6RNR1"/>
<keyword evidence="2" id="KW-0472">Membrane</keyword>
<dbReference type="Pfam" id="PF00011">
    <property type="entry name" value="HSP20"/>
    <property type="match status" value="1"/>
</dbReference>
<feature type="compositionally biased region" description="Basic and acidic residues" evidence="6">
    <location>
        <begin position="133"/>
        <end position="195"/>
    </location>
</feature>
<dbReference type="InterPro" id="IPR002068">
    <property type="entry name" value="A-crystallin/Hsp20_dom"/>
</dbReference>
<evidence type="ECO:0000256" key="6">
    <source>
        <dbReference type="SAM" id="MobiDB-lite"/>
    </source>
</evidence>
<dbReference type="CDD" id="cd06464">
    <property type="entry name" value="ACD_sHsps-like"/>
    <property type="match status" value="1"/>
</dbReference>
<accession>A0A5N6RNR1</accession>
<dbReference type="PROSITE" id="PS01031">
    <property type="entry name" value="SHSP"/>
    <property type="match status" value="1"/>
</dbReference>
<dbReference type="PANTHER" id="PTHR43670:SF130">
    <property type="entry name" value="INACTIVE PROTEIN RESTRICTED TEV MOVEMENT 2-LIKE"/>
    <property type="match status" value="1"/>
</dbReference>
<keyword evidence="9" id="KW-1185">Reference proteome</keyword>
<dbReference type="InterPro" id="IPR008978">
    <property type="entry name" value="HSP20-like_chaperone"/>
</dbReference>
<keyword evidence="2" id="KW-1003">Cell membrane</keyword>
<keyword evidence="3" id="KW-0611">Plant defense</keyword>
<organism evidence="8 9">
    <name type="scientific">Carpinus fangiana</name>
    <dbReference type="NCBI Taxonomy" id="176857"/>
    <lineage>
        <taxon>Eukaryota</taxon>
        <taxon>Viridiplantae</taxon>
        <taxon>Streptophyta</taxon>
        <taxon>Embryophyta</taxon>
        <taxon>Tracheophyta</taxon>
        <taxon>Spermatophyta</taxon>
        <taxon>Magnoliopsida</taxon>
        <taxon>eudicotyledons</taxon>
        <taxon>Gunneridae</taxon>
        <taxon>Pentapetalae</taxon>
        <taxon>rosids</taxon>
        <taxon>fabids</taxon>
        <taxon>Fagales</taxon>
        <taxon>Betulaceae</taxon>
        <taxon>Carpinus</taxon>
    </lineage>
</organism>
<evidence type="ECO:0000256" key="5">
    <source>
        <dbReference type="RuleBase" id="RU003616"/>
    </source>
</evidence>
<dbReference type="Proteomes" id="UP000327013">
    <property type="component" value="Chromosome 8"/>
</dbReference>
<evidence type="ECO:0000259" key="7">
    <source>
        <dbReference type="PROSITE" id="PS01031"/>
    </source>
</evidence>
<dbReference type="EMBL" id="CM017328">
    <property type="protein sequence ID" value="KAE8124076.1"/>
    <property type="molecule type" value="Genomic_DNA"/>
</dbReference>
<dbReference type="GO" id="GO:0034605">
    <property type="term" value="P:cellular response to heat"/>
    <property type="evidence" value="ECO:0007669"/>
    <property type="project" value="TreeGrafter"/>
</dbReference>
<evidence type="ECO:0000313" key="8">
    <source>
        <dbReference type="EMBL" id="KAE8124076.1"/>
    </source>
</evidence>
<feature type="region of interest" description="Disordered" evidence="6">
    <location>
        <begin position="130"/>
        <end position="221"/>
    </location>
</feature>
<dbReference type="SUPFAM" id="SSF49764">
    <property type="entry name" value="HSP20-like chaperones"/>
    <property type="match status" value="1"/>
</dbReference>
<feature type="compositionally biased region" description="Basic and acidic residues" evidence="6">
    <location>
        <begin position="203"/>
        <end position="221"/>
    </location>
</feature>
<gene>
    <name evidence="8" type="ORF">FH972_018986</name>
</gene>
<feature type="domain" description="SHSP" evidence="7">
    <location>
        <begin position="14"/>
        <end position="118"/>
    </location>
</feature>
<evidence type="ECO:0000256" key="1">
    <source>
        <dbReference type="ARBA" id="ARBA00004162"/>
    </source>
</evidence>
<reference evidence="8 9" key="1">
    <citation type="submission" date="2019-06" db="EMBL/GenBank/DDBJ databases">
        <title>A chromosomal-level reference genome of Carpinus fangiana (Coryloideae, Betulaceae).</title>
        <authorList>
            <person name="Yang X."/>
            <person name="Wang Z."/>
            <person name="Zhang L."/>
            <person name="Hao G."/>
            <person name="Liu J."/>
            <person name="Yang Y."/>
        </authorList>
    </citation>
    <scope>NUCLEOTIDE SEQUENCE [LARGE SCALE GENOMIC DNA]</scope>
    <source>
        <strain evidence="8">Cfa_2016G</strain>
        <tissue evidence="8">Leaf</tissue>
    </source>
</reference>
<proteinExistence type="inferred from homology"/>
<comment type="subcellular location">
    <subcellularLocation>
        <location evidence="1">Cell membrane</location>
        <topology evidence="1">Single-pass membrane protein</topology>
    </subcellularLocation>
</comment>
<comment type="similarity">
    <text evidence="4 5">Belongs to the small heat shock protein (HSP20) family.</text>
</comment>
<sequence length="266" mass="30974">MANQLGGRLLSARRRIVEEFVPYSGWTEDAKAHHLLIDLPDFNKEDVRLQVNSPGQMTVSGERKVNEEIYVYFEQTFTVPENTVVDQIEGKFDGEFLYVTVPKQAVVEEEREHDLIVEEYVDHDHGMMSTAQENEHEKPTNYENEREKPTNYENERDQKPTNYGNEREKLTNYENERGKPTNYEDRLSSRDDRHQHGNIHGSHPSEERKGNSRHLGSPEEKIKNWENESINISLRMVVNMVNRNKGIVMTALLAFSLGVLVSRQFE</sequence>
<evidence type="ECO:0000256" key="2">
    <source>
        <dbReference type="ARBA" id="ARBA00022475"/>
    </source>
</evidence>
<dbReference type="GO" id="GO:0006952">
    <property type="term" value="P:defense response"/>
    <property type="evidence" value="ECO:0007669"/>
    <property type="project" value="UniProtKB-KW"/>
</dbReference>